<dbReference type="GO" id="GO:0000271">
    <property type="term" value="P:polysaccharide biosynthetic process"/>
    <property type="evidence" value="ECO:0007669"/>
    <property type="project" value="InterPro"/>
</dbReference>
<dbReference type="EMBL" id="CP023284">
    <property type="protein sequence ID" value="ATA52443.1"/>
    <property type="molecule type" value="Genomic_DNA"/>
</dbReference>
<organism evidence="8 9">
    <name type="scientific">Variovorax boronicumulans</name>
    <dbReference type="NCBI Taxonomy" id="436515"/>
    <lineage>
        <taxon>Bacteria</taxon>
        <taxon>Pseudomonadati</taxon>
        <taxon>Pseudomonadota</taxon>
        <taxon>Betaproteobacteria</taxon>
        <taxon>Burkholderiales</taxon>
        <taxon>Comamonadaceae</taxon>
        <taxon>Variovorax</taxon>
    </lineage>
</organism>
<evidence type="ECO:0000259" key="7">
    <source>
        <dbReference type="Pfam" id="PF04138"/>
    </source>
</evidence>
<dbReference type="InterPro" id="IPR051401">
    <property type="entry name" value="GtrA_CellWall_Glycosyl"/>
</dbReference>
<keyword evidence="5 6" id="KW-0472">Membrane</keyword>
<evidence type="ECO:0000313" key="8">
    <source>
        <dbReference type="EMBL" id="ATA52443.1"/>
    </source>
</evidence>
<dbReference type="AlphaFoldDB" id="A0A250DEN5"/>
<evidence type="ECO:0000256" key="5">
    <source>
        <dbReference type="ARBA" id="ARBA00023136"/>
    </source>
</evidence>
<name>A0A250DEN5_9BURK</name>
<evidence type="ECO:0000256" key="3">
    <source>
        <dbReference type="ARBA" id="ARBA00022692"/>
    </source>
</evidence>
<gene>
    <name evidence="8" type="ORF">CKY39_03840</name>
</gene>
<keyword evidence="3 6" id="KW-0812">Transmembrane</keyword>
<comment type="subcellular location">
    <subcellularLocation>
        <location evidence="1">Membrane</location>
        <topology evidence="1">Multi-pass membrane protein</topology>
    </subcellularLocation>
</comment>
<reference evidence="8 9" key="1">
    <citation type="submission" date="2017-09" db="EMBL/GenBank/DDBJ databases">
        <title>The diverse metabolic capabilities of V. boronicumulans make it an excellent choice for continued studies on novel biodegradation.</title>
        <authorList>
            <person name="Sun S."/>
        </authorList>
    </citation>
    <scope>NUCLEOTIDE SEQUENCE [LARGE SCALE GENOMIC DNA]</scope>
    <source>
        <strain evidence="8 9">J1</strain>
    </source>
</reference>
<dbReference type="InterPro" id="IPR007267">
    <property type="entry name" value="GtrA_DPMS_TM"/>
</dbReference>
<evidence type="ECO:0000256" key="4">
    <source>
        <dbReference type="ARBA" id="ARBA00022989"/>
    </source>
</evidence>
<proteinExistence type="inferred from homology"/>
<dbReference type="KEGG" id="vbo:CKY39_03840"/>
<dbReference type="PANTHER" id="PTHR38459:SF1">
    <property type="entry name" value="PROPHAGE BACTOPRENOL-LINKED GLUCOSE TRANSLOCASE HOMOLOG"/>
    <property type="match status" value="1"/>
</dbReference>
<dbReference type="PANTHER" id="PTHR38459">
    <property type="entry name" value="PROPHAGE BACTOPRENOL-LINKED GLUCOSE TRANSLOCASE HOMOLOG"/>
    <property type="match status" value="1"/>
</dbReference>
<keyword evidence="4 6" id="KW-1133">Transmembrane helix</keyword>
<comment type="similarity">
    <text evidence="2">Belongs to the GtrA family.</text>
</comment>
<feature type="transmembrane region" description="Helical" evidence="6">
    <location>
        <begin position="57"/>
        <end position="78"/>
    </location>
</feature>
<feature type="domain" description="GtrA/DPMS transmembrane" evidence="7">
    <location>
        <begin position="2"/>
        <end position="108"/>
    </location>
</feature>
<dbReference type="GO" id="GO:0005886">
    <property type="term" value="C:plasma membrane"/>
    <property type="evidence" value="ECO:0007669"/>
    <property type="project" value="TreeGrafter"/>
</dbReference>
<sequence>MNFLFTLVLFYLSVVVLHINHLIALVLVSLIGMLLTYTLNYYWVFKPSEKVTYGSRLAKYIGAGLVSVGLNVLLLHLLTSSTHIAPFYGQLLLIPFVVLFNFFTARLWSLRAEQPSVP</sequence>
<protein>
    <recommendedName>
        <fullName evidence="7">GtrA/DPMS transmembrane domain-containing protein</fullName>
    </recommendedName>
</protein>
<dbReference type="Pfam" id="PF04138">
    <property type="entry name" value="GtrA_DPMS_TM"/>
    <property type="match status" value="1"/>
</dbReference>
<evidence type="ECO:0000313" key="9">
    <source>
        <dbReference type="Proteomes" id="UP000217154"/>
    </source>
</evidence>
<evidence type="ECO:0000256" key="2">
    <source>
        <dbReference type="ARBA" id="ARBA00009399"/>
    </source>
</evidence>
<dbReference type="Proteomes" id="UP000217154">
    <property type="component" value="Chromosome"/>
</dbReference>
<feature type="transmembrane region" description="Helical" evidence="6">
    <location>
        <begin position="27"/>
        <end position="45"/>
    </location>
</feature>
<evidence type="ECO:0000256" key="6">
    <source>
        <dbReference type="SAM" id="Phobius"/>
    </source>
</evidence>
<accession>A0A250DEN5</accession>
<feature type="transmembrane region" description="Helical" evidence="6">
    <location>
        <begin position="84"/>
        <end position="103"/>
    </location>
</feature>
<evidence type="ECO:0000256" key="1">
    <source>
        <dbReference type="ARBA" id="ARBA00004141"/>
    </source>
</evidence>